<dbReference type="Proteomes" id="UP000027997">
    <property type="component" value="Unassembled WGS sequence"/>
</dbReference>
<name>A0A081K812_9GAMM</name>
<dbReference type="GO" id="GO:0000166">
    <property type="term" value="F:nucleotide binding"/>
    <property type="evidence" value="ECO:0007669"/>
    <property type="project" value="InterPro"/>
</dbReference>
<dbReference type="PANTHER" id="PTHR43708">
    <property type="entry name" value="CONSERVED EXPRESSED OXIDOREDUCTASE (EUROFUNG)"/>
    <property type="match status" value="1"/>
</dbReference>
<dbReference type="Gene3D" id="3.30.360.10">
    <property type="entry name" value="Dihydrodipicolinate Reductase, domain 2"/>
    <property type="match status" value="1"/>
</dbReference>
<organism evidence="5 6">
    <name type="scientific">Endozoicomonas elysicola</name>
    <dbReference type="NCBI Taxonomy" id="305900"/>
    <lineage>
        <taxon>Bacteria</taxon>
        <taxon>Pseudomonadati</taxon>
        <taxon>Pseudomonadota</taxon>
        <taxon>Gammaproteobacteria</taxon>
        <taxon>Oceanospirillales</taxon>
        <taxon>Endozoicomonadaceae</taxon>
        <taxon>Endozoicomonas</taxon>
    </lineage>
</organism>
<evidence type="ECO:0000259" key="3">
    <source>
        <dbReference type="Pfam" id="PF01408"/>
    </source>
</evidence>
<dbReference type="STRING" id="305900.GV64_05635"/>
<dbReference type="Gene3D" id="3.40.50.720">
    <property type="entry name" value="NAD(P)-binding Rossmann-like Domain"/>
    <property type="match status" value="1"/>
</dbReference>
<evidence type="ECO:0000313" key="5">
    <source>
        <dbReference type="EMBL" id="KEI70288.1"/>
    </source>
</evidence>
<feature type="domain" description="Gfo/Idh/MocA-like oxidoreductase N-terminal" evidence="3">
    <location>
        <begin position="4"/>
        <end position="121"/>
    </location>
</feature>
<sequence>MKVIKVGVIGYGYSANTFHIPLIESIESMELTAISSSKPEVIEAEHPSVTVFDSAEALITSGNVNLVVITAPNHVHFSLAKLCLENGVHVVVEKPMVTTSLEAEELESIAEKSGLVLSVFHNRRWDGDFLTVQKLLRENALGDLKLFESRYDRFRPIVRQRWREEPGPGAGIWYDLGSHLVDQSITLFGLPEALTARCLPLRDGSKTTDYFHVLLHYQGFEVILHASSFSAAPNSRFRLEGSQGSFVKYGFDPQEAQLKNGMVPSQSGYGIENKEQYGSLYGDAAVECIATEAGCYQHYYQDVANAIITGDRNPVSPSDAVEVLKILELAEKSSQQGQTLSVCEAD</sequence>
<keyword evidence="2" id="KW-0560">Oxidoreductase</keyword>
<dbReference type="NCBIfam" id="NF008607">
    <property type="entry name" value="PRK11579.1"/>
    <property type="match status" value="1"/>
</dbReference>
<dbReference type="EMBL" id="JOJP01000001">
    <property type="protein sequence ID" value="KEI70288.1"/>
    <property type="molecule type" value="Genomic_DNA"/>
</dbReference>
<evidence type="ECO:0000259" key="4">
    <source>
        <dbReference type="Pfam" id="PF02894"/>
    </source>
</evidence>
<comment type="caution">
    <text evidence="5">The sequence shown here is derived from an EMBL/GenBank/DDBJ whole genome shotgun (WGS) entry which is preliminary data.</text>
</comment>
<dbReference type="InterPro" id="IPR004104">
    <property type="entry name" value="Gfo/Idh/MocA-like_OxRdtase_C"/>
</dbReference>
<dbReference type="InterPro" id="IPR000683">
    <property type="entry name" value="Gfo/Idh/MocA-like_OxRdtase_N"/>
</dbReference>
<feature type="domain" description="Gfo/Idh/MocA-like oxidoreductase C-terminal" evidence="4">
    <location>
        <begin position="134"/>
        <end position="341"/>
    </location>
</feature>
<keyword evidence="6" id="KW-1185">Reference proteome</keyword>
<dbReference type="SUPFAM" id="SSF51735">
    <property type="entry name" value="NAD(P)-binding Rossmann-fold domains"/>
    <property type="match status" value="1"/>
</dbReference>
<dbReference type="AlphaFoldDB" id="A0A081K812"/>
<dbReference type="Pfam" id="PF02894">
    <property type="entry name" value="GFO_IDH_MocA_C"/>
    <property type="match status" value="1"/>
</dbReference>
<evidence type="ECO:0000313" key="6">
    <source>
        <dbReference type="Proteomes" id="UP000027997"/>
    </source>
</evidence>
<evidence type="ECO:0000256" key="1">
    <source>
        <dbReference type="ARBA" id="ARBA00010928"/>
    </source>
</evidence>
<dbReference type="eggNOG" id="COG0673">
    <property type="taxonomic scope" value="Bacteria"/>
</dbReference>
<comment type="similarity">
    <text evidence="1">Belongs to the Gfo/Idh/MocA family.</text>
</comment>
<gene>
    <name evidence="5" type="ORF">GV64_05635</name>
</gene>
<proteinExistence type="inferred from homology"/>
<dbReference type="PANTHER" id="PTHR43708:SF5">
    <property type="entry name" value="CONSERVED EXPRESSED OXIDOREDUCTASE (EUROFUNG)-RELATED"/>
    <property type="match status" value="1"/>
</dbReference>
<dbReference type="InterPro" id="IPR036291">
    <property type="entry name" value="NAD(P)-bd_dom_sf"/>
</dbReference>
<reference evidence="5 6" key="1">
    <citation type="submission" date="2014-06" db="EMBL/GenBank/DDBJ databases">
        <title>Whole Genome Sequences of Three Symbiotic Endozoicomonas Bacteria.</title>
        <authorList>
            <person name="Neave M.J."/>
            <person name="Apprill A."/>
            <person name="Voolstra C.R."/>
        </authorList>
    </citation>
    <scope>NUCLEOTIDE SEQUENCE [LARGE SCALE GENOMIC DNA]</scope>
    <source>
        <strain evidence="5 6">DSM 22380</strain>
    </source>
</reference>
<dbReference type="GO" id="GO:0016491">
    <property type="term" value="F:oxidoreductase activity"/>
    <property type="evidence" value="ECO:0007669"/>
    <property type="project" value="UniProtKB-KW"/>
</dbReference>
<evidence type="ECO:0000256" key="2">
    <source>
        <dbReference type="ARBA" id="ARBA00023002"/>
    </source>
</evidence>
<accession>A0A081K812</accession>
<dbReference type="Pfam" id="PF01408">
    <property type="entry name" value="GFO_IDH_MocA"/>
    <property type="match status" value="1"/>
</dbReference>
<dbReference type="InterPro" id="IPR051317">
    <property type="entry name" value="Gfo/Idh/MocA_oxidoreduct"/>
</dbReference>
<protein>
    <submittedName>
        <fullName evidence="5">Oxidoreductase</fullName>
    </submittedName>
</protein>